<reference evidence="2 3" key="1">
    <citation type="journal article" date="2015" name="Stand. Genomic Sci.">
        <title>Genomic Encyclopedia of Bacterial and Archaeal Type Strains, Phase III: the genomes of soil and plant-associated and newly described type strains.</title>
        <authorList>
            <person name="Whitman W.B."/>
            <person name="Woyke T."/>
            <person name="Klenk H.P."/>
            <person name="Zhou Y."/>
            <person name="Lilburn T.G."/>
            <person name="Beck B.J."/>
            <person name="De Vos P."/>
            <person name="Vandamme P."/>
            <person name="Eisen J.A."/>
            <person name="Garrity G."/>
            <person name="Hugenholtz P."/>
            <person name="Kyrpides N.C."/>
        </authorList>
    </citation>
    <scope>NUCLEOTIDE SEQUENCE [LARGE SCALE GENOMIC DNA]</scope>
    <source>
        <strain evidence="2 3">VKM Ac-2572</strain>
    </source>
</reference>
<proteinExistence type="predicted"/>
<dbReference type="InterPro" id="IPR024535">
    <property type="entry name" value="RHGA/B-epi-like_pectate_lyase"/>
</dbReference>
<feature type="domain" description="Rhamnogalacturonase A/B/Epimerase-like pectate lyase" evidence="1">
    <location>
        <begin position="59"/>
        <end position="286"/>
    </location>
</feature>
<sequence length="722" mass="77774">MLSRRQFTGLAAGAVAGSFVSTTTPAVATGDRDPVRFVSTYQSRPPDPGAVLLGSPGFEVHGDGIGDDTAAVRAVVDEASRRGIANKLGDILGGVRDFPLGDGGGVVLVPPGTYRLTGPIDVHDSVRIIGYGARRPRFVLADNSPGYAGSTPRDVFSFRRRPVGGPVTYANNDTFGSGLINLDITIGPGNPRAIAVRFGGAQLCVLQDLDLEVGDGWAGADHNANLIQRVRVTGGAVGLNAFAASAGWQTTVLDCRFTGQRETAIRTNNDAKLVLVRTVLADAPRGVECVPGQFVHLYLQNCLLDDLSDTALLLNDSDLLPDASNPLIRNSNQLNLVDSAVRRTGTLLTLAQSGGRTPAREGAVDLTYGLRIERALSAGETRSDGVRTFSRPCDDTTIREMLRSDVPDLPPVSSWVSITEVAARMGRTVGSGTEDDLAVFQAAVDRHETVFVPIGEYLLAGTLRLRHRTNLVGLHPRQTWLRTPDGTSYFGDPQRPAALVETPPGGRNIVSGLGLDTARDTAGSVNIRWQSGRGSYLADITTQFVKWHPEDVASGDPGYTYRGRHKYGVWVRGGGGVLSNIWSANGWADNGLLVEYSTVPTRAYEVSVEHHQHREVVLRHVANWEFLGLQTEDHLYGWQSQAVELDHCHDLLFGNSVFFRVATVLGPSPYGVGLRNSRAITFRGNRGYRDKTPEFTQWGASVADLGTGRSVPEPEFTVVEIR</sequence>
<dbReference type="EMBL" id="SLWN01000005">
    <property type="protein sequence ID" value="TCO30216.1"/>
    <property type="molecule type" value="Genomic_DNA"/>
</dbReference>
<comment type="caution">
    <text evidence="2">The sequence shown here is derived from an EMBL/GenBank/DDBJ whole genome shotgun (WGS) entry which is preliminary data.</text>
</comment>
<dbReference type="RefSeq" id="WP_132209897.1">
    <property type="nucleotide sequence ID" value="NZ_SLWN01000005.1"/>
</dbReference>
<evidence type="ECO:0000313" key="2">
    <source>
        <dbReference type="EMBL" id="TCO30216.1"/>
    </source>
</evidence>
<dbReference type="Proteomes" id="UP000294508">
    <property type="component" value="Unassembled WGS sequence"/>
</dbReference>
<dbReference type="PROSITE" id="PS51318">
    <property type="entry name" value="TAT"/>
    <property type="match status" value="1"/>
</dbReference>
<gene>
    <name evidence="2" type="ORF">EV652_105210</name>
</gene>
<protein>
    <submittedName>
        <fullName evidence="2">Pectate lyase-like protein</fullName>
    </submittedName>
</protein>
<evidence type="ECO:0000259" key="1">
    <source>
        <dbReference type="Pfam" id="PF12708"/>
    </source>
</evidence>
<name>A0A4V2S044_9ACTN</name>
<dbReference type="Pfam" id="PF12708">
    <property type="entry name" value="Pect-lyase_RHGA_epim"/>
    <property type="match status" value="1"/>
</dbReference>
<organism evidence="2 3">
    <name type="scientific">Kribbella steppae</name>
    <dbReference type="NCBI Taxonomy" id="2512223"/>
    <lineage>
        <taxon>Bacteria</taxon>
        <taxon>Bacillati</taxon>
        <taxon>Actinomycetota</taxon>
        <taxon>Actinomycetes</taxon>
        <taxon>Propionibacteriales</taxon>
        <taxon>Kribbellaceae</taxon>
        <taxon>Kribbella</taxon>
    </lineage>
</organism>
<dbReference type="Gene3D" id="2.160.20.10">
    <property type="entry name" value="Single-stranded right-handed beta-helix, Pectin lyase-like"/>
    <property type="match status" value="2"/>
</dbReference>
<dbReference type="InterPro" id="IPR011050">
    <property type="entry name" value="Pectin_lyase_fold/virulence"/>
</dbReference>
<accession>A0A4V2S044</accession>
<dbReference type="GO" id="GO:0016829">
    <property type="term" value="F:lyase activity"/>
    <property type="evidence" value="ECO:0007669"/>
    <property type="project" value="UniProtKB-KW"/>
</dbReference>
<dbReference type="InterPro" id="IPR012334">
    <property type="entry name" value="Pectin_lyas_fold"/>
</dbReference>
<dbReference type="InterPro" id="IPR006311">
    <property type="entry name" value="TAT_signal"/>
</dbReference>
<keyword evidence="3" id="KW-1185">Reference proteome</keyword>
<dbReference type="SUPFAM" id="SSF51126">
    <property type="entry name" value="Pectin lyase-like"/>
    <property type="match status" value="2"/>
</dbReference>
<dbReference type="AlphaFoldDB" id="A0A4V2S044"/>
<dbReference type="OrthoDB" id="241638at2"/>
<evidence type="ECO:0000313" key="3">
    <source>
        <dbReference type="Proteomes" id="UP000294508"/>
    </source>
</evidence>
<keyword evidence="2" id="KW-0456">Lyase</keyword>